<dbReference type="EMBL" id="HBGS01044988">
    <property type="protein sequence ID" value="CAD9457080.1"/>
    <property type="molecule type" value="Transcribed_RNA"/>
</dbReference>
<organism evidence="1">
    <name type="scientific">Octactis speculum</name>
    <dbReference type="NCBI Taxonomy" id="3111310"/>
    <lineage>
        <taxon>Eukaryota</taxon>
        <taxon>Sar</taxon>
        <taxon>Stramenopiles</taxon>
        <taxon>Ochrophyta</taxon>
        <taxon>Dictyochophyceae</taxon>
        <taxon>Dictyochales</taxon>
        <taxon>Dictyochaceae</taxon>
        <taxon>Octactis</taxon>
    </lineage>
</organism>
<name>A0A7S2GJA9_9STRA</name>
<accession>A0A7S2GJA9</accession>
<dbReference type="AlphaFoldDB" id="A0A7S2GJA9"/>
<sequence>MAIDSIAGLMREGGQFFLAEPIIFTWNALLEDSSTQLWIWGTSGCFQDLSIAASSIAGDGASDGTGNAKDRNAVHTTLVSRTTFSWCRTGTKRKFRSCTGIQKAH</sequence>
<proteinExistence type="predicted"/>
<evidence type="ECO:0000313" key="1">
    <source>
        <dbReference type="EMBL" id="CAD9457080.1"/>
    </source>
</evidence>
<reference evidence="1" key="1">
    <citation type="submission" date="2021-01" db="EMBL/GenBank/DDBJ databases">
        <authorList>
            <person name="Corre E."/>
            <person name="Pelletier E."/>
            <person name="Niang G."/>
            <person name="Scheremetjew M."/>
            <person name="Finn R."/>
            <person name="Kale V."/>
            <person name="Holt S."/>
            <person name="Cochrane G."/>
            <person name="Meng A."/>
            <person name="Brown T."/>
            <person name="Cohen L."/>
        </authorList>
    </citation>
    <scope>NUCLEOTIDE SEQUENCE</scope>
    <source>
        <strain evidence="1">CCMP1381</strain>
    </source>
</reference>
<protein>
    <submittedName>
        <fullName evidence="1">Uncharacterized protein</fullName>
    </submittedName>
</protein>
<gene>
    <name evidence="1" type="ORF">DSPE1174_LOCUS23205</name>
</gene>